<evidence type="ECO:0000256" key="4">
    <source>
        <dbReference type="PIRSR" id="PIRSR000331-2"/>
    </source>
</evidence>
<dbReference type="InterPro" id="IPR004925">
    <property type="entry name" value="HpaB/PvcC/4-BUDH"/>
</dbReference>
<dbReference type="PIRSF" id="PIRSF000331">
    <property type="entry name" value="HpaA_HpaB"/>
    <property type="match status" value="1"/>
</dbReference>
<sequence length="500" mass="55203">MTTTGSKASDSVMPTDEITLLPGSSGGAWRGTEYVASLKDEREVWCDGRRVDVTGDPGFRPMLSTLAGLYDAQHLPGRAETMLHRSDTSGNLVSLSYLAPGDRDGLSRKWANSHRWAEASYGQLSRIPDFMSNVVVGLYDYRHELAEVDPAFGSNAENYYHYCRENDLTLTHGLGDPQIDRSSTPADRPELGLRVVRRGADGIVVRGAKQIATLAPYAHEVLIYLSPANYLREDPSYVCWFAAPLATPGLRVLCRRSYADGSGGLSARYDEQDAMLVFDDVFIPMNRVFLLDDSQAAVRGFGELNKWSLYTGQVRYYHRLRTMLGVASLLAQAIGVDKFRQVTDLLGELTSYVEIVRLGLAAIDAECRPTPSGLLAPGSTAALDAVAGRFSTRGSEIIRQIGASGLIMQPSEADLGTSELRTVLDTYMCGRDMGVDEKSRIFRLAADLAVDRFGMRQELYETWNRGDPARVRSMLHARYPDLQRCETQARDLAEGRNDTT</sequence>
<dbReference type="PANTHER" id="PTHR36117:SF3">
    <property type="entry name" value="4-HYDROXYPHENYLACETATE 3-MONOOXYGENASE-RELATED"/>
    <property type="match status" value="1"/>
</dbReference>
<evidence type="ECO:0000313" key="8">
    <source>
        <dbReference type="EMBL" id="MBB5816713.1"/>
    </source>
</evidence>
<feature type="region of interest" description="Disordered" evidence="5">
    <location>
        <begin position="1"/>
        <end position="24"/>
    </location>
</feature>
<feature type="binding site" evidence="4">
    <location>
        <begin position="467"/>
        <end position="470"/>
    </location>
    <ligand>
        <name>FAD</name>
        <dbReference type="ChEBI" id="CHEBI:57692"/>
    </ligand>
</feature>
<organism evidence="8 9">
    <name type="scientific">Streptomyces collinus</name>
    <dbReference type="NCBI Taxonomy" id="42684"/>
    <lineage>
        <taxon>Bacteria</taxon>
        <taxon>Bacillati</taxon>
        <taxon>Actinomycetota</taxon>
        <taxon>Actinomycetes</taxon>
        <taxon>Kitasatosporales</taxon>
        <taxon>Streptomycetaceae</taxon>
        <taxon>Streptomyces</taxon>
    </lineage>
</organism>
<evidence type="ECO:0000313" key="9">
    <source>
        <dbReference type="Proteomes" id="UP000579531"/>
    </source>
</evidence>
<protein>
    <submittedName>
        <fullName evidence="8">Aromatic ring hydroxylase</fullName>
    </submittedName>
</protein>
<feature type="binding site" evidence="4">
    <location>
        <begin position="178"/>
        <end position="181"/>
    </location>
    <ligand>
        <name>FAD</name>
        <dbReference type="ChEBI" id="CHEBI:57692"/>
    </ligand>
</feature>
<dbReference type="PANTHER" id="PTHR36117">
    <property type="entry name" value="4-HYDROXYPHENYLACETATE 3-MONOOXYGENASE-RELATED"/>
    <property type="match status" value="1"/>
</dbReference>
<reference evidence="8 9" key="1">
    <citation type="submission" date="2020-08" db="EMBL/GenBank/DDBJ databases">
        <title>Sequencing the genomes of 1000 actinobacteria strains.</title>
        <authorList>
            <person name="Klenk H.-P."/>
        </authorList>
    </citation>
    <scope>NUCLEOTIDE SEQUENCE [LARGE SCALE GENOMIC DNA]</scope>
    <source>
        <strain evidence="8 9">DSM 40129</strain>
    </source>
</reference>
<dbReference type="Gene3D" id="2.40.110.10">
    <property type="entry name" value="Butyryl-CoA Dehydrogenase, subunit A, domain 2"/>
    <property type="match status" value="1"/>
</dbReference>
<keyword evidence="9" id="KW-1185">Reference proteome</keyword>
<proteinExistence type="predicted"/>
<dbReference type="Gene3D" id="1.20.140.10">
    <property type="entry name" value="Butyryl-CoA Dehydrogenase, subunit A, domain 3"/>
    <property type="match status" value="1"/>
</dbReference>
<dbReference type="InterPro" id="IPR036250">
    <property type="entry name" value="AcylCo_DH-like_C"/>
</dbReference>
<dbReference type="Pfam" id="PF11794">
    <property type="entry name" value="HpaB_N"/>
    <property type="match status" value="1"/>
</dbReference>
<dbReference type="InterPro" id="IPR024719">
    <property type="entry name" value="HpaB/PvcC/4-BUDH_C"/>
</dbReference>
<dbReference type="EMBL" id="JACHLX010000002">
    <property type="protein sequence ID" value="MBB5816713.1"/>
    <property type="molecule type" value="Genomic_DNA"/>
</dbReference>
<dbReference type="SUPFAM" id="SSF56645">
    <property type="entry name" value="Acyl-CoA dehydrogenase NM domain-like"/>
    <property type="match status" value="1"/>
</dbReference>
<feature type="domain" description="HpaB/PvcC/4-BUDH N-terminal" evidence="7">
    <location>
        <begin position="31"/>
        <end position="290"/>
    </location>
</feature>
<dbReference type="AlphaFoldDB" id="A0AA89QE76"/>
<evidence type="ECO:0000259" key="7">
    <source>
        <dbReference type="Pfam" id="PF11794"/>
    </source>
</evidence>
<keyword evidence="2 4" id="KW-0274">FAD</keyword>
<dbReference type="InterPro" id="IPR046373">
    <property type="entry name" value="Acyl-CoA_Oxase/DH_mid-dom_sf"/>
</dbReference>
<dbReference type="GO" id="GO:0016627">
    <property type="term" value="F:oxidoreductase activity, acting on the CH-CH group of donors"/>
    <property type="evidence" value="ECO:0007669"/>
    <property type="project" value="InterPro"/>
</dbReference>
<name>A0AA89QE76_STRCU</name>
<dbReference type="RefSeq" id="WP_311240849.1">
    <property type="nucleotide sequence ID" value="NZ_BAABFE010000013.1"/>
</dbReference>
<evidence type="ECO:0000256" key="1">
    <source>
        <dbReference type="ARBA" id="ARBA00022630"/>
    </source>
</evidence>
<dbReference type="Gene3D" id="1.10.3140.10">
    <property type="entry name" value="4-hydroxybutyryl-coa dehydratase, domain 1"/>
    <property type="match status" value="1"/>
</dbReference>
<dbReference type="InterPro" id="IPR009100">
    <property type="entry name" value="AcylCoA_DH/oxidase_NM_dom_sf"/>
</dbReference>
<feature type="binding site" evidence="4">
    <location>
        <position position="213"/>
    </location>
    <ligand>
        <name>FAD</name>
        <dbReference type="ChEBI" id="CHEBI:57692"/>
    </ligand>
</feature>
<keyword evidence="3" id="KW-0560">Oxidoreductase</keyword>
<dbReference type="Proteomes" id="UP000579531">
    <property type="component" value="Unassembled WGS sequence"/>
</dbReference>
<evidence type="ECO:0000259" key="6">
    <source>
        <dbReference type="Pfam" id="PF03241"/>
    </source>
</evidence>
<dbReference type="Pfam" id="PF03241">
    <property type="entry name" value="HpaB"/>
    <property type="match status" value="1"/>
</dbReference>
<keyword evidence="1" id="KW-0285">Flavoprotein</keyword>
<dbReference type="SUPFAM" id="SSF47203">
    <property type="entry name" value="Acyl-CoA dehydrogenase C-terminal domain-like"/>
    <property type="match status" value="1"/>
</dbReference>
<dbReference type="GeneID" id="93836008"/>
<evidence type="ECO:0000256" key="5">
    <source>
        <dbReference type="SAM" id="MobiDB-lite"/>
    </source>
</evidence>
<feature type="binding site" evidence="4">
    <location>
        <begin position="172"/>
        <end position="174"/>
    </location>
    <ligand>
        <name>FAD</name>
        <dbReference type="ChEBI" id="CHEBI:57692"/>
    </ligand>
</feature>
<gene>
    <name evidence="8" type="ORF">HNR72_007835</name>
</gene>
<accession>A0AA89QE76</accession>
<dbReference type="InterPro" id="IPR024674">
    <property type="entry name" value="HpaB/PvcC/4-BUDH_N"/>
</dbReference>
<comment type="caution">
    <text evidence="8">The sequence shown here is derived from an EMBL/GenBank/DDBJ whole genome shotgun (WGS) entry which is preliminary data.</text>
</comment>
<evidence type="ECO:0000256" key="2">
    <source>
        <dbReference type="ARBA" id="ARBA00022827"/>
    </source>
</evidence>
<evidence type="ECO:0000256" key="3">
    <source>
        <dbReference type="ARBA" id="ARBA00023002"/>
    </source>
</evidence>
<feature type="domain" description="HpaB/PvcC/4-BUDH C-terminal" evidence="6">
    <location>
        <begin position="308"/>
        <end position="493"/>
    </location>
</feature>